<evidence type="ECO:0000256" key="6">
    <source>
        <dbReference type="ARBA" id="ARBA00023136"/>
    </source>
</evidence>
<protein>
    <submittedName>
        <fullName evidence="9">Putative ABC transport system permease protein</fullName>
    </submittedName>
</protein>
<gene>
    <name evidence="9" type="ORF">SAMN05428998_11795</name>
</gene>
<feature type="transmembrane region" description="Helical" evidence="7">
    <location>
        <begin position="272"/>
        <end position="294"/>
    </location>
</feature>
<feature type="domain" description="ABC3 transporter permease C-terminal" evidence="8">
    <location>
        <begin position="272"/>
        <end position="388"/>
    </location>
</feature>
<proteinExistence type="inferred from homology"/>
<keyword evidence="10" id="KW-1185">Reference proteome</keyword>
<dbReference type="Proteomes" id="UP000192917">
    <property type="component" value="Unassembled WGS sequence"/>
</dbReference>
<evidence type="ECO:0000256" key="1">
    <source>
        <dbReference type="ARBA" id="ARBA00004651"/>
    </source>
</evidence>
<dbReference type="InterPro" id="IPR003838">
    <property type="entry name" value="ABC3_permease_C"/>
</dbReference>
<dbReference type="Pfam" id="PF02687">
    <property type="entry name" value="FtsX"/>
    <property type="match status" value="2"/>
</dbReference>
<keyword evidence="6 7" id="KW-0472">Membrane</keyword>
<dbReference type="GO" id="GO:0098797">
    <property type="term" value="C:plasma membrane protein complex"/>
    <property type="evidence" value="ECO:0007669"/>
    <property type="project" value="TreeGrafter"/>
</dbReference>
<feature type="transmembrane region" description="Helical" evidence="7">
    <location>
        <begin position="755"/>
        <end position="773"/>
    </location>
</feature>
<evidence type="ECO:0000313" key="9">
    <source>
        <dbReference type="EMBL" id="SMF48541.1"/>
    </source>
</evidence>
<dbReference type="AlphaFoldDB" id="A0A1Y6CD49"/>
<evidence type="ECO:0000256" key="4">
    <source>
        <dbReference type="ARBA" id="ARBA00022692"/>
    </source>
</evidence>
<keyword evidence="3" id="KW-1003">Cell membrane</keyword>
<organism evidence="9 10">
    <name type="scientific">Tistlia consotensis USBA 355</name>
    <dbReference type="NCBI Taxonomy" id="560819"/>
    <lineage>
        <taxon>Bacteria</taxon>
        <taxon>Pseudomonadati</taxon>
        <taxon>Pseudomonadota</taxon>
        <taxon>Alphaproteobacteria</taxon>
        <taxon>Rhodospirillales</taxon>
        <taxon>Rhodovibrionaceae</taxon>
        <taxon>Tistlia</taxon>
    </lineage>
</organism>
<evidence type="ECO:0000256" key="7">
    <source>
        <dbReference type="SAM" id="Phobius"/>
    </source>
</evidence>
<comment type="subcellular location">
    <subcellularLocation>
        <location evidence="1">Cell membrane</location>
        <topology evidence="1">Multi-pass membrane protein</topology>
    </subcellularLocation>
</comment>
<feature type="transmembrane region" description="Helical" evidence="7">
    <location>
        <begin position="321"/>
        <end position="342"/>
    </location>
</feature>
<comment type="similarity">
    <text evidence="2">Belongs to the ABC-4 integral membrane protein family. LolC/E subfamily.</text>
</comment>
<dbReference type="STRING" id="560819.SAMN05428998_11795"/>
<feature type="transmembrane region" description="Helical" evidence="7">
    <location>
        <begin position="437"/>
        <end position="457"/>
    </location>
</feature>
<evidence type="ECO:0000313" key="10">
    <source>
        <dbReference type="Proteomes" id="UP000192917"/>
    </source>
</evidence>
<name>A0A1Y6CD49_9PROT</name>
<dbReference type="EMBL" id="FWZX01000017">
    <property type="protein sequence ID" value="SMF48541.1"/>
    <property type="molecule type" value="Genomic_DNA"/>
</dbReference>
<feature type="transmembrane region" description="Helical" evidence="7">
    <location>
        <begin position="706"/>
        <end position="735"/>
    </location>
</feature>
<dbReference type="InterPro" id="IPR051447">
    <property type="entry name" value="Lipoprotein-release_system"/>
</dbReference>
<dbReference type="GO" id="GO:0044874">
    <property type="term" value="P:lipoprotein localization to outer membrane"/>
    <property type="evidence" value="ECO:0007669"/>
    <property type="project" value="TreeGrafter"/>
</dbReference>
<feature type="transmembrane region" description="Helical" evidence="7">
    <location>
        <begin position="362"/>
        <end position="384"/>
    </location>
</feature>
<evidence type="ECO:0000256" key="2">
    <source>
        <dbReference type="ARBA" id="ARBA00005236"/>
    </source>
</evidence>
<reference evidence="9 10" key="1">
    <citation type="submission" date="2017-04" db="EMBL/GenBank/DDBJ databases">
        <authorList>
            <person name="Afonso C.L."/>
            <person name="Miller P.J."/>
            <person name="Scott M.A."/>
            <person name="Spackman E."/>
            <person name="Goraichik I."/>
            <person name="Dimitrov K.M."/>
            <person name="Suarez D.L."/>
            <person name="Swayne D.E."/>
        </authorList>
    </citation>
    <scope>NUCLEOTIDE SEQUENCE [LARGE SCALE GENOMIC DNA]</scope>
    <source>
        <strain evidence="9 10">USBA 355</strain>
    </source>
</reference>
<keyword evidence="4 7" id="KW-0812">Transmembrane</keyword>
<dbReference type="PANTHER" id="PTHR30489">
    <property type="entry name" value="LIPOPROTEIN-RELEASING SYSTEM TRANSMEMBRANE PROTEIN LOLE"/>
    <property type="match status" value="1"/>
</dbReference>
<keyword evidence="5 7" id="KW-1133">Transmembrane helix</keyword>
<evidence type="ECO:0000256" key="3">
    <source>
        <dbReference type="ARBA" id="ARBA00022475"/>
    </source>
</evidence>
<dbReference type="PANTHER" id="PTHR30489:SF0">
    <property type="entry name" value="LIPOPROTEIN-RELEASING SYSTEM TRANSMEMBRANE PROTEIN LOLE"/>
    <property type="match status" value="1"/>
</dbReference>
<sequence>MSGMTSLNRKLLRELWQLKAQVLAIALVIASGAALLIMALTTIEALEQTTTAYYERTRFADVFAEVKRAPERLAREIAAIPGVRLVETRIVEGAILDLPDFDEPVVGRLISLPEQGPQLLNTLVLRSGRLAAPNRPDEVVVSEPFAEAHRLGPGDSFGAVLRGRRRTLHVVGTALSPEFVYAIAPGGLMPDDQRFGVLWMGRDALAAAFDLKESFDSVTLALLRGADARDVIARLDVLLAPYGGTGAYDRSDQISNWFLQNEIVQQKNLSRLMPTIFLAVAAFLTNMVMTRLIATGRREIGLLKAFGYGDGTIAWHYAKMVLLIGGIGVLLGALVGAWLGHWNTRLYAEFYRFPFLLYRPGPTSFVAAALVSLGSALAGSLLAVRRAVVLPPAEAMLPPSPPSYRRSRLSDTVFARALDEPTRMILRRLLRWPLRSFLASAGLALSVAVLIMALQWLDAVDALVDSYFVEGQHQDATVAFTDLQPIAAVGSFERLPGVLSAEPYRSVPARLVHGHLSAREAITGVPAGAILSPVHDARRGRIEMPPDGLLLSRTLADLLQAKVGDQLSVEVLEGRRPRLRLPVVRIFDTYIGKPAYMEFGALNRAMRDGRVVSGLQVALDGAAQAVFLKRLKEIPDVAGILFRQAGIAKFYETMGETMFIFVGFFVAFAATLSVGVTYNSIRIALSERARELATLRVLGFSRWEISYILLGEIGLLTWLAIPLGCLLGFALAWYLTSAFGSELFRVPLVILDATYGKAALIALASTVACAAVVRRRLDHLDLIAVLKTRE</sequence>
<accession>A0A1Y6CD49</accession>
<feature type="transmembrane region" description="Helical" evidence="7">
    <location>
        <begin position="658"/>
        <end position="685"/>
    </location>
</feature>
<evidence type="ECO:0000256" key="5">
    <source>
        <dbReference type="ARBA" id="ARBA00022989"/>
    </source>
</evidence>
<evidence type="ECO:0000259" key="8">
    <source>
        <dbReference type="Pfam" id="PF02687"/>
    </source>
</evidence>
<feature type="domain" description="ABC3 transporter permease C-terminal" evidence="8">
    <location>
        <begin position="664"/>
        <end position="776"/>
    </location>
</feature>